<protein>
    <recommendedName>
        <fullName evidence="7">Afadin and alpha-actinin-binding-domain-containing protein</fullName>
    </recommendedName>
</protein>
<feature type="compositionally biased region" description="Low complexity" evidence="4">
    <location>
        <begin position="827"/>
        <end position="839"/>
    </location>
</feature>
<proteinExistence type="inferred from homology"/>
<feature type="compositionally biased region" description="Acidic residues" evidence="4">
    <location>
        <begin position="722"/>
        <end position="731"/>
    </location>
</feature>
<comment type="similarity">
    <text evidence="1">Belongs to the ADIP family.</text>
</comment>
<evidence type="ECO:0000256" key="3">
    <source>
        <dbReference type="SAM" id="Coils"/>
    </source>
</evidence>
<feature type="compositionally biased region" description="Acidic residues" evidence="4">
    <location>
        <begin position="755"/>
        <end position="764"/>
    </location>
</feature>
<dbReference type="InParanoid" id="A0A067Q5Q1"/>
<keyword evidence="6" id="KW-1185">Reference proteome</keyword>
<evidence type="ECO:0000313" key="5">
    <source>
        <dbReference type="EMBL" id="KDQ61460.1"/>
    </source>
</evidence>
<gene>
    <name evidence="5" type="ORF">JAAARDRAFT_45107</name>
</gene>
<evidence type="ECO:0008006" key="7">
    <source>
        <dbReference type="Google" id="ProtNLM"/>
    </source>
</evidence>
<dbReference type="AlphaFoldDB" id="A0A067Q5Q1"/>
<feature type="coiled-coil region" evidence="3">
    <location>
        <begin position="100"/>
        <end position="134"/>
    </location>
</feature>
<sequence length="898" mass="95890">MAHTPARGVHWALHDSPIGSPFSEGSSTDSVTSTSTVQYVNGQLIAHGFVQAPGLNLDGLANSDMERVVKCLQGMLSQRMEDMFRTETLSTKSTTLSYENARLSTMLKSAEDRAFRMEQEVSALKNRLETCNRDLQSSKDSHKRTLTDLQTTRSSLLTLRQTHSLELKKSHLQLEKTQDKITKILDAQVKLSTTAPAGLRCANLAVGDGNVNELMRMGKGYLEVALEDAEKARKGLKVENDKLKAVVLGAVNKLQRVVYTVRSVLSEKEDEPAPMTLGGLFPMSPTGAAGDTLDSLIKTLRDSLVTITQRHLGQVPSYGSSSASSSGSSTATKVADGELERMQTVINDLRSELEQAKQRSESQATAYTTEIEDLLNRFASDPRLASKPENGDVSVDLMISPVRDEEKARLEERCRDLEEERKKYTEATLRLGKDRAALEAEKVKLAQEQRDWEYTKMLAELPPTPAPELPQVEAQATAPAPPPIQPLPAAFVEVDPPVVAVRKSPRKSKANTKSPRKSPSKASKSKSPTKAGFNVTVGKAKKHRVHRRSSSGGLGLSTPTNFVPSYETEVIPSQILAPPVFKTSLDSALAPSGSQPLLLTSTFVLPPPSPYSALPPASLVVSPPNIASVPAPKFMAPQPSASTSTMSSLSSQPSGSSLSSAAPPATPSARRPFPMAKPNAPHMIHAYSPVKPSPLSRILMLADTPPSAASLSPASTPLGVLTEEDEEEEQDVGPPAAAIGGGVDAQRQKSLAEELGVDSTDDDDSPLREKKVPHNVDSRSKAGPIGHNRFTAKEKGKGRADPQGVTTRSRTTAAIEKENHVKRSKTRAVASSSSSTVTKISGPVVASGRITKSVAKPPAPSATGGSRPIPKLPPGKGGARRVPIDSAEAAPVGRGWKG</sequence>
<feature type="region of interest" description="Disordered" evidence="4">
    <location>
        <begin position="314"/>
        <end position="338"/>
    </location>
</feature>
<dbReference type="HOGENOM" id="CLU_016779_0_0_1"/>
<evidence type="ECO:0000256" key="1">
    <source>
        <dbReference type="ARBA" id="ARBA00009291"/>
    </source>
</evidence>
<organism evidence="5 6">
    <name type="scientific">Jaapia argillacea MUCL 33604</name>
    <dbReference type="NCBI Taxonomy" id="933084"/>
    <lineage>
        <taxon>Eukaryota</taxon>
        <taxon>Fungi</taxon>
        <taxon>Dikarya</taxon>
        <taxon>Basidiomycota</taxon>
        <taxon>Agaricomycotina</taxon>
        <taxon>Agaricomycetes</taxon>
        <taxon>Agaricomycetidae</taxon>
        <taxon>Jaapiales</taxon>
        <taxon>Jaapiaceae</taxon>
        <taxon>Jaapia</taxon>
    </lineage>
</organism>
<feature type="coiled-coil region" evidence="3">
    <location>
        <begin position="339"/>
        <end position="377"/>
    </location>
</feature>
<feature type="compositionally biased region" description="Low complexity" evidence="4">
    <location>
        <begin position="636"/>
        <end position="669"/>
    </location>
</feature>
<evidence type="ECO:0000313" key="6">
    <source>
        <dbReference type="Proteomes" id="UP000027265"/>
    </source>
</evidence>
<dbReference type="Proteomes" id="UP000027265">
    <property type="component" value="Unassembled WGS sequence"/>
</dbReference>
<evidence type="ECO:0000256" key="2">
    <source>
        <dbReference type="ARBA" id="ARBA00023054"/>
    </source>
</evidence>
<keyword evidence="2 3" id="KW-0175">Coiled coil</keyword>
<name>A0A067Q5Q1_9AGAM</name>
<evidence type="ECO:0000256" key="4">
    <source>
        <dbReference type="SAM" id="MobiDB-lite"/>
    </source>
</evidence>
<feature type="compositionally biased region" description="Basic and acidic residues" evidence="4">
    <location>
        <begin position="765"/>
        <end position="780"/>
    </location>
</feature>
<feature type="region of interest" description="Disordered" evidence="4">
    <location>
        <begin position="1"/>
        <end position="32"/>
    </location>
</feature>
<dbReference type="EMBL" id="KL197712">
    <property type="protein sequence ID" value="KDQ61460.1"/>
    <property type="molecule type" value="Genomic_DNA"/>
</dbReference>
<feature type="compositionally biased region" description="Basic and acidic residues" evidence="4">
    <location>
        <begin position="791"/>
        <end position="800"/>
    </location>
</feature>
<reference evidence="6" key="1">
    <citation type="journal article" date="2014" name="Proc. Natl. Acad. Sci. U.S.A.">
        <title>Extensive sampling of basidiomycete genomes demonstrates inadequacy of the white-rot/brown-rot paradigm for wood decay fungi.</title>
        <authorList>
            <person name="Riley R."/>
            <person name="Salamov A.A."/>
            <person name="Brown D.W."/>
            <person name="Nagy L.G."/>
            <person name="Floudas D."/>
            <person name="Held B.W."/>
            <person name="Levasseur A."/>
            <person name="Lombard V."/>
            <person name="Morin E."/>
            <person name="Otillar R."/>
            <person name="Lindquist E.A."/>
            <person name="Sun H."/>
            <person name="LaButti K.M."/>
            <person name="Schmutz J."/>
            <person name="Jabbour D."/>
            <person name="Luo H."/>
            <person name="Baker S.E."/>
            <person name="Pisabarro A.G."/>
            <person name="Walton J.D."/>
            <person name="Blanchette R.A."/>
            <person name="Henrissat B."/>
            <person name="Martin F."/>
            <person name="Cullen D."/>
            <person name="Hibbett D.S."/>
            <person name="Grigoriev I.V."/>
        </authorList>
    </citation>
    <scope>NUCLEOTIDE SEQUENCE [LARGE SCALE GENOMIC DNA]</scope>
    <source>
        <strain evidence="6">MUCL 33604</strain>
    </source>
</reference>
<dbReference type="Pfam" id="PF11559">
    <property type="entry name" value="ADIP"/>
    <property type="match status" value="1"/>
</dbReference>
<feature type="compositionally biased region" description="Basic residues" evidence="4">
    <location>
        <begin position="503"/>
        <end position="519"/>
    </location>
</feature>
<feature type="compositionally biased region" description="Low complexity" evidence="4">
    <location>
        <begin position="520"/>
        <end position="531"/>
    </location>
</feature>
<feature type="compositionally biased region" description="Low complexity" evidence="4">
    <location>
        <begin position="319"/>
        <end position="332"/>
    </location>
</feature>
<feature type="region of interest" description="Disordered" evidence="4">
    <location>
        <begin position="461"/>
        <end position="559"/>
    </location>
</feature>
<dbReference type="OrthoDB" id="312015at2759"/>
<accession>A0A067Q5Q1</accession>
<feature type="compositionally biased region" description="Low complexity" evidence="4">
    <location>
        <begin position="469"/>
        <end position="478"/>
    </location>
</feature>
<dbReference type="STRING" id="933084.A0A067Q5Q1"/>
<dbReference type="InterPro" id="IPR021622">
    <property type="entry name" value="Afadin/alpha-actinin-bd"/>
</dbReference>
<feature type="compositionally biased region" description="Low complexity" evidence="4">
    <location>
        <begin position="701"/>
        <end position="718"/>
    </location>
</feature>
<feature type="compositionally biased region" description="Basic residues" evidence="4">
    <location>
        <begin position="539"/>
        <end position="549"/>
    </location>
</feature>
<feature type="region of interest" description="Disordered" evidence="4">
    <location>
        <begin position="631"/>
        <end position="898"/>
    </location>
</feature>